<feature type="transmembrane region" description="Helical" evidence="1">
    <location>
        <begin position="12"/>
        <end position="29"/>
    </location>
</feature>
<dbReference type="FunFam" id="3.30.70.270:FF:000001">
    <property type="entry name" value="Diguanylate cyclase domain protein"/>
    <property type="match status" value="1"/>
</dbReference>
<gene>
    <name evidence="3" type="ORF">GFC01_09880</name>
</gene>
<feature type="transmembrane region" description="Helical" evidence="1">
    <location>
        <begin position="371"/>
        <end position="391"/>
    </location>
</feature>
<dbReference type="Gene3D" id="3.30.70.270">
    <property type="match status" value="1"/>
</dbReference>
<dbReference type="OrthoDB" id="9783388at2"/>
<protein>
    <submittedName>
        <fullName evidence="3">Diguanylate cyclase</fullName>
    </submittedName>
</protein>
<keyword evidence="1" id="KW-1133">Transmembrane helix</keyword>
<feature type="transmembrane region" description="Helical" evidence="1">
    <location>
        <begin position="205"/>
        <end position="225"/>
    </location>
</feature>
<name>A0A6N7IR74_9FIRM</name>
<dbReference type="InterPro" id="IPR043128">
    <property type="entry name" value="Rev_trsase/Diguanyl_cyclase"/>
</dbReference>
<evidence type="ECO:0000259" key="2">
    <source>
        <dbReference type="PROSITE" id="PS50887"/>
    </source>
</evidence>
<feature type="transmembrane region" description="Helical" evidence="1">
    <location>
        <begin position="104"/>
        <end position="126"/>
    </location>
</feature>
<feature type="transmembrane region" description="Helical" evidence="1">
    <location>
        <begin position="337"/>
        <end position="359"/>
    </location>
</feature>
<dbReference type="EMBL" id="WHYR01000024">
    <property type="protein sequence ID" value="MQL52564.1"/>
    <property type="molecule type" value="Genomic_DNA"/>
</dbReference>
<feature type="transmembrane region" description="Helical" evidence="1">
    <location>
        <begin position="36"/>
        <end position="55"/>
    </location>
</feature>
<dbReference type="NCBIfam" id="TIGR00254">
    <property type="entry name" value="GGDEF"/>
    <property type="match status" value="1"/>
</dbReference>
<reference evidence="3 4" key="1">
    <citation type="submission" date="2019-10" db="EMBL/GenBank/DDBJ databases">
        <title>Comparative genomics of sulfur disproportionating microorganisms.</title>
        <authorList>
            <person name="Ward L.M."/>
            <person name="Bertran E."/>
            <person name="Johnston D."/>
        </authorList>
    </citation>
    <scope>NUCLEOTIDE SEQUENCE [LARGE SCALE GENOMIC DNA]</scope>
    <source>
        <strain evidence="3 4">DSM 14055</strain>
    </source>
</reference>
<dbReference type="InterPro" id="IPR050469">
    <property type="entry name" value="Diguanylate_Cyclase"/>
</dbReference>
<feature type="transmembrane region" description="Helical" evidence="1">
    <location>
        <begin position="67"/>
        <end position="92"/>
    </location>
</feature>
<dbReference type="Pfam" id="PF20972">
    <property type="entry name" value="MASE9"/>
    <property type="match status" value="1"/>
</dbReference>
<keyword evidence="4" id="KW-1185">Reference proteome</keyword>
<keyword evidence="1" id="KW-0812">Transmembrane</keyword>
<dbReference type="SMART" id="SM00267">
    <property type="entry name" value="GGDEF"/>
    <property type="match status" value="1"/>
</dbReference>
<dbReference type="InterPro" id="IPR048430">
    <property type="entry name" value="MASE9"/>
</dbReference>
<dbReference type="GO" id="GO:1902201">
    <property type="term" value="P:negative regulation of bacterial-type flagellum-dependent cell motility"/>
    <property type="evidence" value="ECO:0007669"/>
    <property type="project" value="TreeGrafter"/>
</dbReference>
<dbReference type="InterPro" id="IPR029016">
    <property type="entry name" value="GAF-like_dom_sf"/>
</dbReference>
<dbReference type="GO" id="GO:0052621">
    <property type="term" value="F:diguanylate cyclase activity"/>
    <property type="evidence" value="ECO:0007669"/>
    <property type="project" value="TreeGrafter"/>
</dbReference>
<accession>A0A6N7IR74</accession>
<dbReference type="InterPro" id="IPR003018">
    <property type="entry name" value="GAF"/>
</dbReference>
<sequence>MVKGGRNLTHIAYTWLIIILGLWGLVRQFSSLDLDYCRFFVLFMAMGVVTEWLAVNFPRGQLSGGFAVVMAVFLTCGTPAAAWVGALATLCAQGIVNRGNPLRTILFNATQHVLAVTAAGYVFSAAGGRTGIGVSLELALPLLAFVLVYFGANFLLVALYQQQMPGYRRITLSWWDVFRWGALTYLFTAPLGVLMALLYSQMGYGGVLLFFFPVLVVQLVLRMYVHLELANRELIALYQVARKLGEGLDPEQIAELILREAGRVVHYHSGVVYLLAEEPGCYRAKAATGPFQDDLLRTMVRSGEGFAGRILREGQPELIYDSREDPRVSGEGGLSRVYRSLMFIPLVADAGVIGLLLLGEKRRMAFDENHLDTLTVIAVQAAVAMANALLVHRLEESANTDGLTGIYNHRYFLRRMSEEYRRTSTSGLPLALIMLDVDDFKRINDSFGHPAGDAVLVELAALLREGVGEAGVVCRYGGEEFAVLLPGTDAPAAGSLAENLRQMVREHPFPLNRLSVQVRISLGVAACPGDARDVDDLVQRADQALYRAKKRGKDCVVLYREQ</sequence>
<dbReference type="GO" id="GO:0005886">
    <property type="term" value="C:plasma membrane"/>
    <property type="evidence" value="ECO:0007669"/>
    <property type="project" value="TreeGrafter"/>
</dbReference>
<feature type="domain" description="GGDEF" evidence="2">
    <location>
        <begin position="428"/>
        <end position="561"/>
    </location>
</feature>
<comment type="caution">
    <text evidence="3">The sequence shown here is derived from an EMBL/GenBank/DDBJ whole genome shotgun (WGS) entry which is preliminary data.</text>
</comment>
<dbReference type="SUPFAM" id="SSF55781">
    <property type="entry name" value="GAF domain-like"/>
    <property type="match status" value="1"/>
</dbReference>
<feature type="transmembrane region" description="Helical" evidence="1">
    <location>
        <begin position="180"/>
        <end position="199"/>
    </location>
</feature>
<proteinExistence type="predicted"/>
<dbReference type="PROSITE" id="PS50887">
    <property type="entry name" value="GGDEF"/>
    <property type="match status" value="1"/>
</dbReference>
<dbReference type="InterPro" id="IPR029787">
    <property type="entry name" value="Nucleotide_cyclase"/>
</dbReference>
<dbReference type="Gene3D" id="3.30.450.40">
    <property type="match status" value="1"/>
</dbReference>
<dbReference type="RefSeq" id="WP_152946809.1">
    <property type="nucleotide sequence ID" value="NZ_WHYR01000024.1"/>
</dbReference>
<dbReference type="CDD" id="cd01949">
    <property type="entry name" value="GGDEF"/>
    <property type="match status" value="1"/>
</dbReference>
<dbReference type="Proteomes" id="UP000441717">
    <property type="component" value="Unassembled WGS sequence"/>
</dbReference>
<dbReference type="SUPFAM" id="SSF55073">
    <property type="entry name" value="Nucleotide cyclase"/>
    <property type="match status" value="1"/>
</dbReference>
<dbReference type="InterPro" id="IPR000160">
    <property type="entry name" value="GGDEF_dom"/>
</dbReference>
<evidence type="ECO:0000256" key="1">
    <source>
        <dbReference type="SAM" id="Phobius"/>
    </source>
</evidence>
<feature type="transmembrane region" description="Helical" evidence="1">
    <location>
        <begin position="138"/>
        <end position="160"/>
    </location>
</feature>
<evidence type="ECO:0000313" key="3">
    <source>
        <dbReference type="EMBL" id="MQL52564.1"/>
    </source>
</evidence>
<dbReference type="Pfam" id="PF13185">
    <property type="entry name" value="GAF_2"/>
    <property type="match status" value="1"/>
</dbReference>
<dbReference type="SMART" id="SM00065">
    <property type="entry name" value="GAF"/>
    <property type="match status" value="1"/>
</dbReference>
<dbReference type="PANTHER" id="PTHR45138:SF9">
    <property type="entry name" value="DIGUANYLATE CYCLASE DGCM-RELATED"/>
    <property type="match status" value="1"/>
</dbReference>
<organism evidence="3 4">
    <name type="scientific">Desulfofundulus thermobenzoicus</name>
    <dbReference type="NCBI Taxonomy" id="29376"/>
    <lineage>
        <taxon>Bacteria</taxon>
        <taxon>Bacillati</taxon>
        <taxon>Bacillota</taxon>
        <taxon>Clostridia</taxon>
        <taxon>Eubacteriales</taxon>
        <taxon>Peptococcaceae</taxon>
        <taxon>Desulfofundulus</taxon>
    </lineage>
</organism>
<dbReference type="GO" id="GO:0043709">
    <property type="term" value="P:cell adhesion involved in single-species biofilm formation"/>
    <property type="evidence" value="ECO:0007669"/>
    <property type="project" value="TreeGrafter"/>
</dbReference>
<dbReference type="Pfam" id="PF00990">
    <property type="entry name" value="GGDEF"/>
    <property type="match status" value="1"/>
</dbReference>
<keyword evidence="1" id="KW-0472">Membrane</keyword>
<dbReference type="AlphaFoldDB" id="A0A6N7IR74"/>
<evidence type="ECO:0000313" key="4">
    <source>
        <dbReference type="Proteomes" id="UP000441717"/>
    </source>
</evidence>
<dbReference type="PANTHER" id="PTHR45138">
    <property type="entry name" value="REGULATORY COMPONENTS OF SENSORY TRANSDUCTION SYSTEM"/>
    <property type="match status" value="1"/>
</dbReference>